<dbReference type="InterPro" id="IPR002300">
    <property type="entry name" value="aa-tRNA-synth_Ia"/>
</dbReference>
<gene>
    <name evidence="7" type="ORF">S06H3_38712</name>
</gene>
<evidence type="ECO:0000256" key="2">
    <source>
        <dbReference type="ARBA" id="ARBA00022741"/>
    </source>
</evidence>
<dbReference type="PANTHER" id="PTHR42780:SF1">
    <property type="entry name" value="ISOLEUCINE--TRNA LIGASE, CYTOPLASMIC"/>
    <property type="match status" value="1"/>
</dbReference>
<name>X1Q687_9ZZZZ</name>
<dbReference type="SUPFAM" id="SSF52374">
    <property type="entry name" value="Nucleotidylyl transferase"/>
    <property type="match status" value="1"/>
</dbReference>
<evidence type="ECO:0000313" key="7">
    <source>
        <dbReference type="EMBL" id="GAI38779.1"/>
    </source>
</evidence>
<dbReference type="InterPro" id="IPR023586">
    <property type="entry name" value="Ile-tRNA-ligase_type2"/>
</dbReference>
<evidence type="ECO:0000259" key="6">
    <source>
        <dbReference type="Pfam" id="PF00133"/>
    </source>
</evidence>
<evidence type="ECO:0000256" key="4">
    <source>
        <dbReference type="ARBA" id="ARBA00022917"/>
    </source>
</evidence>
<dbReference type="Gene3D" id="3.40.50.620">
    <property type="entry name" value="HUPs"/>
    <property type="match status" value="1"/>
</dbReference>
<dbReference type="InterPro" id="IPR014729">
    <property type="entry name" value="Rossmann-like_a/b/a_fold"/>
</dbReference>
<protein>
    <recommendedName>
        <fullName evidence="6">Aminoacyl-tRNA synthetase class Ia domain-containing protein</fullName>
    </recommendedName>
</protein>
<comment type="caution">
    <text evidence="7">The sequence shown here is derived from an EMBL/GenBank/DDBJ whole genome shotgun (WGS) entry which is preliminary data.</text>
</comment>
<feature type="non-terminal residue" evidence="7">
    <location>
        <position position="162"/>
    </location>
</feature>
<evidence type="ECO:0000256" key="1">
    <source>
        <dbReference type="ARBA" id="ARBA00022598"/>
    </source>
</evidence>
<evidence type="ECO:0000256" key="3">
    <source>
        <dbReference type="ARBA" id="ARBA00022840"/>
    </source>
</evidence>
<dbReference type="GO" id="GO:0006428">
    <property type="term" value="P:isoleucyl-tRNA aminoacylation"/>
    <property type="evidence" value="ECO:0007669"/>
    <property type="project" value="TreeGrafter"/>
</dbReference>
<dbReference type="GO" id="GO:0004822">
    <property type="term" value="F:isoleucine-tRNA ligase activity"/>
    <property type="evidence" value="ECO:0007669"/>
    <property type="project" value="InterPro"/>
</dbReference>
<organism evidence="7">
    <name type="scientific">marine sediment metagenome</name>
    <dbReference type="NCBI Taxonomy" id="412755"/>
    <lineage>
        <taxon>unclassified sequences</taxon>
        <taxon>metagenomes</taxon>
        <taxon>ecological metagenomes</taxon>
    </lineage>
</organism>
<sequence length="162" mass="18960">MFHPVSSKVNFPQVEENILNLWRNNNVFERSVESRRGGPRFVFYEGPPTANGSPGIHHVLSRVFKDIIPRYKAMKGYYTPRIGGWDTHGLPVELEVEKELGFSSKAEIEGYGVDRFNTRCRESVFSYLKEWEAMTERIAFWVDLDNAYVTMKNEYIETVWWA</sequence>
<keyword evidence="4" id="KW-0648">Protein biosynthesis</keyword>
<keyword evidence="1" id="KW-0436">Ligase</keyword>
<dbReference type="AlphaFoldDB" id="X1Q687"/>
<dbReference type="PANTHER" id="PTHR42780">
    <property type="entry name" value="SOLEUCYL-TRNA SYNTHETASE"/>
    <property type="match status" value="1"/>
</dbReference>
<proteinExistence type="predicted"/>
<keyword evidence="5" id="KW-0030">Aminoacyl-tRNA synthetase</keyword>
<keyword evidence="2" id="KW-0547">Nucleotide-binding</keyword>
<evidence type="ECO:0000256" key="5">
    <source>
        <dbReference type="ARBA" id="ARBA00023146"/>
    </source>
</evidence>
<accession>X1Q687</accession>
<reference evidence="7" key="1">
    <citation type="journal article" date="2014" name="Front. Microbiol.">
        <title>High frequency of phylogenetically diverse reductive dehalogenase-homologous genes in deep subseafloor sedimentary metagenomes.</title>
        <authorList>
            <person name="Kawai M."/>
            <person name="Futagami T."/>
            <person name="Toyoda A."/>
            <person name="Takaki Y."/>
            <person name="Nishi S."/>
            <person name="Hori S."/>
            <person name="Arai W."/>
            <person name="Tsubouchi T."/>
            <person name="Morono Y."/>
            <person name="Uchiyama I."/>
            <person name="Ito T."/>
            <person name="Fujiyama A."/>
            <person name="Inagaki F."/>
            <person name="Takami H."/>
        </authorList>
    </citation>
    <scope>NUCLEOTIDE SEQUENCE</scope>
    <source>
        <strain evidence="7">Expedition CK06-06</strain>
    </source>
</reference>
<keyword evidence="3" id="KW-0067">ATP-binding</keyword>
<dbReference type="Pfam" id="PF00133">
    <property type="entry name" value="tRNA-synt_1"/>
    <property type="match status" value="1"/>
</dbReference>
<feature type="domain" description="Aminoacyl-tRNA synthetase class Ia" evidence="6">
    <location>
        <begin position="18"/>
        <end position="162"/>
    </location>
</feature>
<dbReference type="GO" id="GO:0005524">
    <property type="term" value="F:ATP binding"/>
    <property type="evidence" value="ECO:0007669"/>
    <property type="project" value="UniProtKB-KW"/>
</dbReference>
<dbReference type="EMBL" id="BARV01023614">
    <property type="protein sequence ID" value="GAI38779.1"/>
    <property type="molecule type" value="Genomic_DNA"/>
</dbReference>